<organism evidence="2 3">
    <name type="scientific">Phytophthora aleatoria</name>
    <dbReference type="NCBI Taxonomy" id="2496075"/>
    <lineage>
        <taxon>Eukaryota</taxon>
        <taxon>Sar</taxon>
        <taxon>Stramenopiles</taxon>
        <taxon>Oomycota</taxon>
        <taxon>Peronosporomycetes</taxon>
        <taxon>Peronosporales</taxon>
        <taxon>Peronosporaceae</taxon>
        <taxon>Phytophthora</taxon>
    </lineage>
</organism>
<keyword evidence="1" id="KW-1133">Transmembrane helix</keyword>
<evidence type="ECO:0000256" key="1">
    <source>
        <dbReference type="SAM" id="Phobius"/>
    </source>
</evidence>
<reference evidence="2" key="1">
    <citation type="submission" date="2021-01" db="EMBL/GenBank/DDBJ databases">
        <title>Phytophthora aleatoria, a newly-described species from Pinus radiata is distinct from Phytophthora cactorum isolates based on comparative genomics.</title>
        <authorList>
            <person name="Mcdougal R."/>
            <person name="Panda P."/>
            <person name="Williams N."/>
            <person name="Studholme D.J."/>
        </authorList>
    </citation>
    <scope>NUCLEOTIDE SEQUENCE</scope>
    <source>
        <strain evidence="2">NZFS 4037</strain>
    </source>
</reference>
<dbReference type="EMBL" id="JAENGY010001475">
    <property type="protein sequence ID" value="KAG6949022.1"/>
    <property type="molecule type" value="Genomic_DNA"/>
</dbReference>
<comment type="caution">
    <text evidence="2">The sequence shown here is derived from an EMBL/GenBank/DDBJ whole genome shotgun (WGS) entry which is preliminary data.</text>
</comment>
<proteinExistence type="predicted"/>
<sequence length="114" mass="12810">VSRSSQISASLTATPILVISAITSSPSFWLHICRRRRVWSKARIRKSCERPVRTSIHALTQEEEGFGVRASKAVPISLDMITVLHTFLDTPTGVKGFSEESRVWFKAVSMYVPY</sequence>
<keyword evidence="1" id="KW-0812">Transmembrane</keyword>
<accession>A0A8J5J066</accession>
<keyword evidence="3" id="KW-1185">Reference proteome</keyword>
<feature type="non-terminal residue" evidence="2">
    <location>
        <position position="1"/>
    </location>
</feature>
<feature type="transmembrane region" description="Helical" evidence="1">
    <location>
        <begin position="12"/>
        <end position="33"/>
    </location>
</feature>
<evidence type="ECO:0000313" key="3">
    <source>
        <dbReference type="Proteomes" id="UP000709295"/>
    </source>
</evidence>
<dbReference type="AlphaFoldDB" id="A0A8J5J066"/>
<evidence type="ECO:0000313" key="2">
    <source>
        <dbReference type="EMBL" id="KAG6949022.1"/>
    </source>
</evidence>
<name>A0A8J5J066_9STRA</name>
<keyword evidence="1" id="KW-0472">Membrane</keyword>
<protein>
    <submittedName>
        <fullName evidence="2">Uncharacterized protein</fullName>
    </submittedName>
</protein>
<dbReference type="Proteomes" id="UP000709295">
    <property type="component" value="Unassembled WGS sequence"/>
</dbReference>
<gene>
    <name evidence="2" type="ORF">JG688_00014816</name>
</gene>